<evidence type="ECO:0000256" key="1">
    <source>
        <dbReference type="SAM" id="MobiDB-lite"/>
    </source>
</evidence>
<organism evidence="2 3">
    <name type="scientific">Zoarces viviparus</name>
    <name type="common">Viviparous eelpout</name>
    <name type="synonym">Blennius viviparus</name>
    <dbReference type="NCBI Taxonomy" id="48416"/>
    <lineage>
        <taxon>Eukaryota</taxon>
        <taxon>Metazoa</taxon>
        <taxon>Chordata</taxon>
        <taxon>Craniata</taxon>
        <taxon>Vertebrata</taxon>
        <taxon>Euteleostomi</taxon>
        <taxon>Actinopterygii</taxon>
        <taxon>Neopterygii</taxon>
        <taxon>Teleostei</taxon>
        <taxon>Neoteleostei</taxon>
        <taxon>Acanthomorphata</taxon>
        <taxon>Eupercaria</taxon>
        <taxon>Perciformes</taxon>
        <taxon>Cottioidei</taxon>
        <taxon>Zoarcales</taxon>
        <taxon>Zoarcidae</taxon>
        <taxon>Zoarcinae</taxon>
        <taxon>Zoarces</taxon>
    </lineage>
</organism>
<dbReference type="EMBL" id="JBCEZU010000078">
    <property type="protein sequence ID" value="KAK9532238.1"/>
    <property type="molecule type" value="Genomic_DNA"/>
</dbReference>
<comment type="caution">
    <text evidence="2">The sequence shown here is derived from an EMBL/GenBank/DDBJ whole genome shotgun (WGS) entry which is preliminary data.</text>
</comment>
<name>A0AAW1FBY5_ZOAVI</name>
<dbReference type="AlphaFoldDB" id="A0AAW1FBY5"/>
<evidence type="ECO:0000313" key="2">
    <source>
        <dbReference type="EMBL" id="KAK9532238.1"/>
    </source>
</evidence>
<proteinExistence type="predicted"/>
<feature type="compositionally biased region" description="Polar residues" evidence="1">
    <location>
        <begin position="160"/>
        <end position="170"/>
    </location>
</feature>
<accession>A0AAW1FBY5</accession>
<protein>
    <submittedName>
        <fullName evidence="2">Uncharacterized protein</fullName>
    </submittedName>
</protein>
<keyword evidence="3" id="KW-1185">Reference proteome</keyword>
<dbReference type="Proteomes" id="UP001488805">
    <property type="component" value="Unassembled WGS sequence"/>
</dbReference>
<feature type="region of interest" description="Disordered" evidence="1">
    <location>
        <begin position="120"/>
        <end position="188"/>
    </location>
</feature>
<evidence type="ECO:0000313" key="3">
    <source>
        <dbReference type="Proteomes" id="UP001488805"/>
    </source>
</evidence>
<sequence length="188" mass="20705">MLRFRRCGSSPLCLLVDGASSPQPALPRHGELSERAANTTIKHVFPHCYNTRHHSDSGRMYEAVCAHLNLQTLNLLSSPSGLDPSDPQSNRQASMLPSSLADLCEPLQCIECAGERTRFTSQKDTAKLSRPTDPLSAGFRGHRTSWSHRDQQPRHPPTPSLHSAPSSAVCCQSIRRQARPPRPSPPPF</sequence>
<gene>
    <name evidence="2" type="ORF">VZT92_009634</name>
</gene>
<reference evidence="2 3" key="1">
    <citation type="journal article" date="2024" name="Genome Biol. Evol.">
        <title>Chromosome-level genome assembly of the viviparous eelpout Zoarces viviparus.</title>
        <authorList>
            <person name="Fuhrmann N."/>
            <person name="Brasseur M.V."/>
            <person name="Bakowski C.E."/>
            <person name="Podsiadlowski L."/>
            <person name="Prost S."/>
            <person name="Krehenwinkel H."/>
            <person name="Mayer C."/>
        </authorList>
    </citation>
    <scope>NUCLEOTIDE SEQUENCE [LARGE SCALE GENOMIC DNA]</scope>
    <source>
        <strain evidence="2">NO-MEL_2022_Ind0_liver</strain>
    </source>
</reference>